<evidence type="ECO:0000313" key="1">
    <source>
        <dbReference type="Ensembl" id="ENSDLAP00005068667.1"/>
    </source>
</evidence>
<reference evidence="1" key="1">
    <citation type="submission" date="2025-08" db="UniProtKB">
        <authorList>
            <consortium name="Ensembl"/>
        </authorList>
    </citation>
    <scope>IDENTIFICATION</scope>
</reference>
<name>A0A8P4KEN1_DICLA</name>
<dbReference type="Proteomes" id="UP000694389">
    <property type="component" value="Unassembled WGS sequence"/>
</dbReference>
<protein>
    <submittedName>
        <fullName evidence="1">Uncharacterized protein</fullName>
    </submittedName>
</protein>
<dbReference type="Ensembl" id="ENSDLAT00005080160.1">
    <property type="protein sequence ID" value="ENSDLAP00005068667.1"/>
    <property type="gene ID" value="ENSDLAG00005030205.1"/>
</dbReference>
<keyword evidence="2" id="KW-1185">Reference proteome</keyword>
<proteinExistence type="predicted"/>
<sequence length="497" mass="56339">MAATPKFLLRVYVATDVAIKVTLTERPESVNELIKILREKAKPRLDFEFTLHYEDPDFGGQLSCLVDIQELPEKATLKIIRTETDTSSCASSDTDILPFVPISQRQKSWPDIFPVPTFTYEVEHVLEEGNGAFATSGKTLKLTRSQKHNILENMAAVMYNFKPYPSDNDVGMAAEALVRAHPCLKEPGSVSGWYGWKMSLKFKMGDYRGKLSRSGCLEVSVNAGKRSKNNPDKERAEVNFLPNFPKGESQASLEEMRLQIMDEVQKSQQNLRLIESLMQMTFALRRQEIIQENPQVKDFLGKWPALWIESQLCAEFQRITNVNLRNQFYAVLDQHTPGLVALYRQKAAQTGKISEALRDILKIYDLQRTVALRALPVYLREEDPQFFKTWNESDEPGIIDTPVALVTVVTEDTADPVHFSPASMSIVVEDDVVMSDIPNLADAFALLFGLMYALHLNYPKKLIHTFTFIQKILMGLDDGKPLKPCLLSLKNDLLMKE</sequence>
<evidence type="ECO:0000313" key="2">
    <source>
        <dbReference type="Proteomes" id="UP000694389"/>
    </source>
</evidence>
<organism evidence="1 2">
    <name type="scientific">Dicentrarchus labrax</name>
    <name type="common">European seabass</name>
    <name type="synonym">Morone labrax</name>
    <dbReference type="NCBI Taxonomy" id="13489"/>
    <lineage>
        <taxon>Eukaryota</taxon>
        <taxon>Metazoa</taxon>
        <taxon>Chordata</taxon>
        <taxon>Craniata</taxon>
        <taxon>Vertebrata</taxon>
        <taxon>Euteleostomi</taxon>
        <taxon>Actinopterygii</taxon>
        <taxon>Neopterygii</taxon>
        <taxon>Teleostei</taxon>
        <taxon>Neoteleostei</taxon>
        <taxon>Acanthomorphata</taxon>
        <taxon>Eupercaria</taxon>
        <taxon>Moronidae</taxon>
        <taxon>Dicentrarchus</taxon>
    </lineage>
</organism>
<dbReference type="GeneTree" id="ENSGT00950000182912"/>
<dbReference type="AlphaFoldDB" id="A0A8P4KEN1"/>
<dbReference type="PANTHER" id="PTHR31025">
    <property type="entry name" value="SI:CH211-196P9.1-RELATED"/>
    <property type="match status" value="1"/>
</dbReference>
<accession>A0A8P4KEN1</accession>
<dbReference type="PANTHER" id="PTHR31025:SF19">
    <property type="entry name" value="SI:CH73-42K18.1-RELATED"/>
    <property type="match status" value="1"/>
</dbReference>
<reference evidence="1" key="2">
    <citation type="submission" date="2025-09" db="UniProtKB">
        <authorList>
            <consortium name="Ensembl"/>
        </authorList>
    </citation>
    <scope>IDENTIFICATION</scope>
</reference>